<proteinExistence type="predicted"/>
<name>A0A1F4UII5_9BACT</name>
<organism evidence="1 2">
    <name type="scientific">candidate division WS6 bacterium RIFOXYC1_FULL_33_10</name>
    <dbReference type="NCBI Taxonomy" id="1802606"/>
    <lineage>
        <taxon>Bacteria</taxon>
        <taxon>Candidatus Dojkabacteria</taxon>
    </lineage>
</organism>
<sequence>MDQIETTFLSNPEEFLALSSPDQLLVEYPNQFIENDIDLNPKVTENLPYSKLNKSNYQNNKVIVELSRNNRENGEKERVFCSMNGISIIESDDTYNIWDLDMTDEKVLGSINSKVVALAVRNEIEKKKCTEEIIIPDYNRVVKVTYLPKTVESSNYLIALLNKRKELLQK</sequence>
<comment type="caution">
    <text evidence="1">The sequence shown here is derived from an EMBL/GenBank/DDBJ whole genome shotgun (WGS) entry which is preliminary data.</text>
</comment>
<dbReference type="Proteomes" id="UP000178631">
    <property type="component" value="Unassembled WGS sequence"/>
</dbReference>
<protein>
    <submittedName>
        <fullName evidence="1">Uncharacterized protein</fullName>
    </submittedName>
</protein>
<evidence type="ECO:0000313" key="1">
    <source>
        <dbReference type="EMBL" id="OGC44729.1"/>
    </source>
</evidence>
<dbReference type="EMBL" id="MEUP01000114">
    <property type="protein sequence ID" value="OGC44729.1"/>
    <property type="molecule type" value="Genomic_DNA"/>
</dbReference>
<reference evidence="1 2" key="1">
    <citation type="journal article" date="2016" name="Nat. Commun.">
        <title>Thousands of microbial genomes shed light on interconnected biogeochemical processes in an aquifer system.</title>
        <authorList>
            <person name="Anantharaman K."/>
            <person name="Brown C.T."/>
            <person name="Hug L.A."/>
            <person name="Sharon I."/>
            <person name="Castelle C.J."/>
            <person name="Probst A.J."/>
            <person name="Thomas B.C."/>
            <person name="Singh A."/>
            <person name="Wilkins M.J."/>
            <person name="Karaoz U."/>
            <person name="Brodie E.L."/>
            <person name="Williams K.H."/>
            <person name="Hubbard S.S."/>
            <person name="Banfield J.F."/>
        </authorList>
    </citation>
    <scope>NUCLEOTIDE SEQUENCE [LARGE SCALE GENOMIC DNA]</scope>
</reference>
<dbReference type="AlphaFoldDB" id="A0A1F4UII5"/>
<gene>
    <name evidence="1" type="ORF">A3J98_02535</name>
</gene>
<accession>A0A1F4UII5</accession>
<evidence type="ECO:0000313" key="2">
    <source>
        <dbReference type="Proteomes" id="UP000178631"/>
    </source>
</evidence>